<dbReference type="Pfam" id="PF13671">
    <property type="entry name" value="AAA_33"/>
    <property type="match status" value="1"/>
</dbReference>
<sequence length="172" mass="19193">MGAIHLLLGPVGAGKSTLAQRLCEAHGAVAFDLDDWMVRLFAPDRPAAPDALVPWYTERAERCVEMIWVVAQDVGRTGTDVVLELGLVRALPRRAFLAQLDRSPFDVTLHLVDAPRERRRERVARRNATRGSTFSMAVSPEVFEMASDLWEPPTQRELAGRRVVHVDNGAER</sequence>
<dbReference type="InterPro" id="IPR027417">
    <property type="entry name" value="P-loop_NTPase"/>
</dbReference>
<evidence type="ECO:0000313" key="1">
    <source>
        <dbReference type="EMBL" id="EDM74318.1"/>
    </source>
</evidence>
<keyword evidence="2" id="KW-1185">Reference proteome</keyword>
<name>A6GIJ8_9BACT</name>
<dbReference type="OrthoDB" id="531205at2"/>
<dbReference type="eggNOG" id="COG0645">
    <property type="taxonomic scope" value="Bacteria"/>
</dbReference>
<dbReference type="Gene3D" id="3.40.50.300">
    <property type="entry name" value="P-loop containing nucleotide triphosphate hydrolases"/>
    <property type="match status" value="1"/>
</dbReference>
<evidence type="ECO:0000313" key="2">
    <source>
        <dbReference type="Proteomes" id="UP000005801"/>
    </source>
</evidence>
<dbReference type="STRING" id="391625.PPSIR1_32290"/>
<comment type="caution">
    <text evidence="1">The sequence shown here is derived from an EMBL/GenBank/DDBJ whole genome shotgun (WGS) entry which is preliminary data.</text>
</comment>
<dbReference type="AlphaFoldDB" id="A6GIJ8"/>
<protein>
    <recommendedName>
        <fullName evidence="3">Shikimate kinase</fullName>
    </recommendedName>
</protein>
<accession>A6GIJ8</accession>
<dbReference type="Proteomes" id="UP000005801">
    <property type="component" value="Unassembled WGS sequence"/>
</dbReference>
<proteinExistence type="predicted"/>
<reference evidence="1 2" key="1">
    <citation type="submission" date="2007-06" db="EMBL/GenBank/DDBJ databases">
        <authorList>
            <person name="Shimkets L."/>
            <person name="Ferriera S."/>
            <person name="Johnson J."/>
            <person name="Kravitz S."/>
            <person name="Beeson K."/>
            <person name="Sutton G."/>
            <person name="Rogers Y.-H."/>
            <person name="Friedman R."/>
            <person name="Frazier M."/>
            <person name="Venter J.C."/>
        </authorList>
    </citation>
    <scope>NUCLEOTIDE SEQUENCE [LARGE SCALE GENOMIC DNA]</scope>
    <source>
        <strain evidence="1 2">SIR-1</strain>
    </source>
</reference>
<dbReference type="SUPFAM" id="SSF52540">
    <property type="entry name" value="P-loop containing nucleoside triphosphate hydrolases"/>
    <property type="match status" value="1"/>
</dbReference>
<dbReference type="EMBL" id="ABCS01000137">
    <property type="protein sequence ID" value="EDM74318.1"/>
    <property type="molecule type" value="Genomic_DNA"/>
</dbReference>
<organism evidence="1 2">
    <name type="scientific">Plesiocystis pacifica SIR-1</name>
    <dbReference type="NCBI Taxonomy" id="391625"/>
    <lineage>
        <taxon>Bacteria</taxon>
        <taxon>Pseudomonadati</taxon>
        <taxon>Myxococcota</taxon>
        <taxon>Polyangia</taxon>
        <taxon>Nannocystales</taxon>
        <taxon>Nannocystaceae</taxon>
        <taxon>Plesiocystis</taxon>
    </lineage>
</organism>
<evidence type="ECO:0008006" key="3">
    <source>
        <dbReference type="Google" id="ProtNLM"/>
    </source>
</evidence>
<gene>
    <name evidence="1" type="ORF">PPSIR1_32290</name>
</gene>